<dbReference type="InterPro" id="IPR008930">
    <property type="entry name" value="Terpenoid_cyclase/PrenylTrfase"/>
</dbReference>
<proteinExistence type="predicted"/>
<dbReference type="Proteomes" id="UP001187203">
    <property type="component" value="Unassembled WGS sequence"/>
</dbReference>
<accession>A0ABU3YXF3</accession>
<name>A0ABU3YXF3_9HYPH</name>
<dbReference type="CDD" id="cd00688">
    <property type="entry name" value="ISOPREN_C2_like"/>
    <property type="match status" value="1"/>
</dbReference>
<dbReference type="PANTHER" id="PTHR31739">
    <property type="entry name" value="ENT-COPALYL DIPHOSPHATE SYNTHASE, CHLOROPLASTIC"/>
    <property type="match status" value="1"/>
</dbReference>
<keyword evidence="2" id="KW-1185">Reference proteome</keyword>
<dbReference type="Gene3D" id="1.50.10.160">
    <property type="match status" value="1"/>
</dbReference>
<dbReference type="Gene3D" id="1.50.10.20">
    <property type="match status" value="1"/>
</dbReference>
<organism evidence="1 2">
    <name type="scientific">Rhizobium brockwellii</name>
    <dbReference type="NCBI Taxonomy" id="3019932"/>
    <lineage>
        <taxon>Bacteria</taxon>
        <taxon>Pseudomonadati</taxon>
        <taxon>Pseudomonadota</taxon>
        <taxon>Alphaproteobacteria</taxon>
        <taxon>Hyphomicrobiales</taxon>
        <taxon>Rhizobiaceae</taxon>
        <taxon>Rhizobium/Agrobacterium group</taxon>
        <taxon>Rhizobium</taxon>
    </lineage>
</organism>
<evidence type="ECO:0008006" key="3">
    <source>
        <dbReference type="Google" id="ProtNLM"/>
    </source>
</evidence>
<sequence>MNALSEQILSELRHLLSEMSDGGRVGPSVYDTARTLQFHGKVTGRQDAYAWLVAQQQADGGWGSADFPLFRHAPTWAALLALHRADPLPGAADSVEAATRFLEREPDPYAHAVPEDAPIGTELILPQLCGEATSLLGSTAFPRHPALLPLGQACLVKLGAVATLPSGHPLLHSWEAWGTSPTTACPDGDGSIGISPAATAAWRARAVTLGSPRQVGRADAYLQAASRATRSGIEGVVPNVWPINVFEPCWSLYTLHLAGLFAHPALAEAVCVIVAQLDAHLGMCGLGPALHFAADADDTAVALCVLRLAGRNPAVDALRHFEIGELFVTFPGERNASVSTNIHALHALRLLGKPAAGTSAYVEANRNPHGLWDKDKWHVSWLYPTAHAVAALAQGKPQWRDERALTALLQAQRDDGGWGAGRTSTFEETAYALFALHAMDGSEEPTGRQRIAQAVARALEWMLARHAAHAVPQTPLWIGKELYCPTRVVRVAELAGLWLALRWGRRILAEETGAAP</sequence>
<dbReference type="PANTHER" id="PTHR31739:SF25">
    <property type="entry name" value="(E,E)-GERANYLLINALOOL SYNTHASE"/>
    <property type="match status" value="1"/>
</dbReference>
<protein>
    <recommendedName>
        <fullName evidence="3">Prenyltransferase</fullName>
    </recommendedName>
</protein>
<evidence type="ECO:0000313" key="1">
    <source>
        <dbReference type="EMBL" id="MDV4190506.1"/>
    </source>
</evidence>
<evidence type="ECO:0000313" key="2">
    <source>
        <dbReference type="Proteomes" id="UP001187203"/>
    </source>
</evidence>
<dbReference type="InterPro" id="IPR050148">
    <property type="entry name" value="Terpene_synthase-like"/>
</dbReference>
<gene>
    <name evidence="1" type="ORF">R1523_34095</name>
</gene>
<reference evidence="2" key="1">
    <citation type="journal article" date="2023" name="Int. J. Mol. Sci.">
        <title>Genomic and Metabolic Characterization of Plant Growth-Promoting Rhizobacteria Isolated from Nodules of Clovers Grown in Non-Farmed Soil.</title>
        <authorList>
            <person name="Wojcik M."/>
            <person name="Koper P."/>
            <person name="Zebracki K."/>
            <person name="Marczak M."/>
            <person name="Mazur A."/>
        </authorList>
    </citation>
    <scope>NUCLEOTIDE SEQUENCE [LARGE SCALE GENOMIC DNA]</scope>
    <source>
        <strain evidence="2">KB12</strain>
    </source>
</reference>
<dbReference type="SUPFAM" id="SSF48239">
    <property type="entry name" value="Terpenoid cyclases/Protein prenyltransferases"/>
    <property type="match status" value="2"/>
</dbReference>
<dbReference type="EMBL" id="JAWJWI010000032">
    <property type="protein sequence ID" value="MDV4190506.1"/>
    <property type="molecule type" value="Genomic_DNA"/>
</dbReference>
<dbReference type="RefSeq" id="WP_180692592.1">
    <property type="nucleotide sequence ID" value="NZ_JAWJWH010000032.1"/>
</dbReference>
<comment type="caution">
    <text evidence="1">The sequence shown here is derived from an EMBL/GenBank/DDBJ whole genome shotgun (WGS) entry which is preliminary data.</text>
</comment>